<dbReference type="AlphaFoldDB" id="A0A9J6DMC0"/>
<reference evidence="3" key="2">
    <citation type="submission" date="2021-09" db="EMBL/GenBank/DDBJ databases">
        <authorList>
            <person name="Jia N."/>
            <person name="Wang J."/>
            <person name="Shi W."/>
            <person name="Du L."/>
            <person name="Sun Y."/>
            <person name="Zhan W."/>
            <person name="Jiang J."/>
            <person name="Wang Q."/>
            <person name="Zhang B."/>
            <person name="Ji P."/>
            <person name="Sakyi L.B."/>
            <person name="Cui X."/>
            <person name="Yuan T."/>
            <person name="Jiang B."/>
            <person name="Yang W."/>
            <person name="Lam T.T.-Y."/>
            <person name="Chang Q."/>
            <person name="Ding S."/>
            <person name="Wang X."/>
            <person name="Zhu J."/>
            <person name="Ruan X."/>
            <person name="Zhao L."/>
            <person name="Wei J."/>
            <person name="Que T."/>
            <person name="Du C."/>
            <person name="Cheng J."/>
            <person name="Dai P."/>
            <person name="Han X."/>
            <person name="Huang E."/>
            <person name="Gao Y."/>
            <person name="Liu J."/>
            <person name="Shao H."/>
            <person name="Ye R."/>
            <person name="Li L."/>
            <person name="Wei W."/>
            <person name="Wang X."/>
            <person name="Wang C."/>
            <person name="Huo Q."/>
            <person name="Li W."/>
            <person name="Guo W."/>
            <person name="Chen H."/>
            <person name="Chen S."/>
            <person name="Zhou L."/>
            <person name="Zhou L."/>
            <person name="Ni X."/>
            <person name="Tian J."/>
            <person name="Zhou Y."/>
            <person name="Sheng Y."/>
            <person name="Liu T."/>
            <person name="Pan Y."/>
            <person name="Xia L."/>
            <person name="Li J."/>
            <person name="Zhao F."/>
            <person name="Cao W."/>
        </authorList>
    </citation>
    <scope>NUCLEOTIDE SEQUENCE</scope>
    <source>
        <strain evidence="3">Rmic-2018</strain>
        <tissue evidence="3">Larvae</tissue>
    </source>
</reference>
<dbReference type="GO" id="GO:0005929">
    <property type="term" value="C:cilium"/>
    <property type="evidence" value="ECO:0007669"/>
    <property type="project" value="TreeGrafter"/>
</dbReference>
<evidence type="ECO:0000313" key="4">
    <source>
        <dbReference type="Proteomes" id="UP000821866"/>
    </source>
</evidence>
<feature type="coiled-coil region" evidence="1">
    <location>
        <begin position="132"/>
        <end position="166"/>
    </location>
</feature>
<reference evidence="3" key="1">
    <citation type="journal article" date="2020" name="Cell">
        <title>Large-Scale Comparative Analyses of Tick Genomes Elucidate Their Genetic Diversity and Vector Capacities.</title>
        <authorList>
            <consortium name="Tick Genome and Microbiome Consortium (TIGMIC)"/>
            <person name="Jia N."/>
            <person name="Wang J."/>
            <person name="Shi W."/>
            <person name="Du L."/>
            <person name="Sun Y."/>
            <person name="Zhan W."/>
            <person name="Jiang J.F."/>
            <person name="Wang Q."/>
            <person name="Zhang B."/>
            <person name="Ji P."/>
            <person name="Bell-Sakyi L."/>
            <person name="Cui X.M."/>
            <person name="Yuan T.T."/>
            <person name="Jiang B.G."/>
            <person name="Yang W.F."/>
            <person name="Lam T.T."/>
            <person name="Chang Q.C."/>
            <person name="Ding S.J."/>
            <person name="Wang X.J."/>
            <person name="Zhu J.G."/>
            <person name="Ruan X.D."/>
            <person name="Zhao L."/>
            <person name="Wei J.T."/>
            <person name="Ye R.Z."/>
            <person name="Que T.C."/>
            <person name="Du C.H."/>
            <person name="Zhou Y.H."/>
            <person name="Cheng J.X."/>
            <person name="Dai P.F."/>
            <person name="Guo W.B."/>
            <person name="Han X.H."/>
            <person name="Huang E.J."/>
            <person name="Li L.F."/>
            <person name="Wei W."/>
            <person name="Gao Y.C."/>
            <person name="Liu J.Z."/>
            <person name="Shao H.Z."/>
            <person name="Wang X."/>
            <person name="Wang C.C."/>
            <person name="Yang T.C."/>
            <person name="Huo Q.B."/>
            <person name="Li W."/>
            <person name="Chen H.Y."/>
            <person name="Chen S.E."/>
            <person name="Zhou L.G."/>
            <person name="Ni X.B."/>
            <person name="Tian J.H."/>
            <person name="Sheng Y."/>
            <person name="Liu T."/>
            <person name="Pan Y.S."/>
            <person name="Xia L.Y."/>
            <person name="Li J."/>
            <person name="Zhao F."/>
            <person name="Cao W.C."/>
        </authorList>
    </citation>
    <scope>NUCLEOTIDE SEQUENCE</scope>
    <source>
        <strain evidence="3">Rmic-2018</strain>
    </source>
</reference>
<keyword evidence="1" id="KW-0175">Coiled coil</keyword>
<evidence type="ECO:0000256" key="1">
    <source>
        <dbReference type="SAM" id="Coils"/>
    </source>
</evidence>
<evidence type="ECO:0000313" key="3">
    <source>
        <dbReference type="EMBL" id="KAH8023113.1"/>
    </source>
</evidence>
<dbReference type="Proteomes" id="UP000821866">
    <property type="component" value="Chromosome 6"/>
</dbReference>
<organism evidence="3 4">
    <name type="scientific">Rhipicephalus microplus</name>
    <name type="common">Cattle tick</name>
    <name type="synonym">Boophilus microplus</name>
    <dbReference type="NCBI Taxonomy" id="6941"/>
    <lineage>
        <taxon>Eukaryota</taxon>
        <taxon>Metazoa</taxon>
        <taxon>Ecdysozoa</taxon>
        <taxon>Arthropoda</taxon>
        <taxon>Chelicerata</taxon>
        <taxon>Arachnida</taxon>
        <taxon>Acari</taxon>
        <taxon>Parasitiformes</taxon>
        <taxon>Ixodida</taxon>
        <taxon>Ixodoidea</taxon>
        <taxon>Ixodidae</taxon>
        <taxon>Rhipicephalinae</taxon>
        <taxon>Rhipicephalus</taxon>
        <taxon>Boophilus</taxon>
    </lineage>
</organism>
<feature type="coiled-coil region" evidence="1">
    <location>
        <begin position="61"/>
        <end position="95"/>
    </location>
</feature>
<dbReference type="PANTHER" id="PTHR21974">
    <property type="entry name" value="RE15880P"/>
    <property type="match status" value="1"/>
</dbReference>
<evidence type="ECO:0000256" key="2">
    <source>
        <dbReference type="SAM" id="MobiDB-lite"/>
    </source>
</evidence>
<feature type="region of interest" description="Disordered" evidence="2">
    <location>
        <begin position="1"/>
        <end position="31"/>
    </location>
</feature>
<comment type="caution">
    <text evidence="3">The sequence shown here is derived from an EMBL/GenBank/DDBJ whole genome shotgun (WGS) entry which is preliminary data.</text>
</comment>
<feature type="compositionally biased region" description="Basic and acidic residues" evidence="2">
    <location>
        <begin position="13"/>
        <end position="31"/>
    </location>
</feature>
<gene>
    <name evidence="3" type="ORF">HPB51_010897</name>
</gene>
<proteinExistence type="predicted"/>
<dbReference type="PANTHER" id="PTHR21974:SF2">
    <property type="entry name" value="RE15880P"/>
    <property type="match status" value="1"/>
</dbReference>
<protein>
    <submittedName>
        <fullName evidence="3">Uncharacterized protein</fullName>
    </submittedName>
</protein>
<dbReference type="EMBL" id="JABSTU010000008">
    <property type="protein sequence ID" value="KAH8023113.1"/>
    <property type="molecule type" value="Genomic_DNA"/>
</dbReference>
<dbReference type="VEuPathDB" id="VectorBase:LOC119171376"/>
<sequence length="416" mass="48356">MTLPTASKVMQPETKESESTEPDDKSPRSEEPAIAVECLHAYVQHERRIHQLERLRTLQCYQIKLDQLRQLEVAATNLENERQRLAQKMAAVNILFNEGEAVTVRNELLRQKEGDGVLHPDQEEYLDDLNRMEVCNNELKATEKQIEVMRKEVQELSNDCEELAQLYQDRDSLLDTIISKTSGSELECQLALDLEKLHICKQQVDLTHFKWSQALLMAVTYIFSDMKAPERREHAYNCYNSVYRRAGALKQWLEMVINNIIYHDLGILEERCREKSALLRKERIRLIKDSIKNTTGKEIKLDSVDYHMDADTDTFQDDDTAQLFYAERALSRSSLVTPDVGRTTLPTPVPMSDLAPLPPTEKIFGKVAELRYQHNEQMKVLKRVQELRQARLSKALQRKLEARRRRKSTVPHAREE</sequence>
<keyword evidence="4" id="KW-1185">Reference proteome</keyword>
<accession>A0A9J6DMC0</accession>
<name>A0A9J6DMC0_RHIMP</name>